<dbReference type="Gene3D" id="3.10.510.10">
    <property type="entry name" value="NE1680-like"/>
    <property type="match status" value="1"/>
</dbReference>
<protein>
    <recommendedName>
        <fullName evidence="3">DUF2024 domain-containing protein</fullName>
    </recommendedName>
</protein>
<evidence type="ECO:0008006" key="3">
    <source>
        <dbReference type="Google" id="ProtNLM"/>
    </source>
</evidence>
<organism evidence="1 2">
    <name type="scientific">Nitrospira defluvii</name>
    <dbReference type="NCBI Taxonomy" id="330214"/>
    <lineage>
        <taxon>Bacteria</taxon>
        <taxon>Pseudomonadati</taxon>
        <taxon>Nitrospirota</taxon>
        <taxon>Nitrospiria</taxon>
        <taxon>Nitrospirales</taxon>
        <taxon>Nitrospiraceae</taxon>
        <taxon>Nitrospira</taxon>
    </lineage>
</organism>
<dbReference type="InterPro" id="IPR018592">
    <property type="entry name" value="DUF2024"/>
</dbReference>
<reference evidence="1 2" key="1">
    <citation type="submission" date="2021-02" db="EMBL/GenBank/DDBJ databases">
        <authorList>
            <person name="Han P."/>
        </authorList>
    </citation>
    <scope>NUCLEOTIDE SEQUENCE [LARGE SCALE GENOMIC DNA]</scope>
    <source>
        <strain evidence="1">Candidatus Nitrospira sp. ZN2</strain>
    </source>
</reference>
<dbReference type="SUPFAM" id="SSF160766">
    <property type="entry name" value="NE1680-like"/>
    <property type="match status" value="1"/>
</dbReference>
<keyword evidence="2" id="KW-1185">Reference proteome</keyword>
<evidence type="ECO:0000313" key="2">
    <source>
        <dbReference type="Proteomes" id="UP000675880"/>
    </source>
</evidence>
<dbReference type="EMBL" id="CAJNBJ010000001">
    <property type="protein sequence ID" value="CAE6691008.1"/>
    <property type="molecule type" value="Genomic_DNA"/>
</dbReference>
<accession>A0ABM8QDA1</accession>
<evidence type="ECO:0000313" key="1">
    <source>
        <dbReference type="EMBL" id="CAE6691008.1"/>
    </source>
</evidence>
<dbReference type="Pfam" id="PF09630">
    <property type="entry name" value="DUF2024"/>
    <property type="match status" value="1"/>
</dbReference>
<comment type="caution">
    <text evidence="1">The sequence shown here is derived from an EMBL/GenBank/DDBJ whole genome shotgun (WGS) entry which is preliminary data.</text>
</comment>
<dbReference type="Proteomes" id="UP000675880">
    <property type="component" value="Unassembled WGS sequence"/>
</dbReference>
<proteinExistence type="predicted"/>
<dbReference type="RefSeq" id="WP_213040150.1">
    <property type="nucleotide sequence ID" value="NZ_CAJNBJ010000001.1"/>
</dbReference>
<dbReference type="InterPro" id="IPR023122">
    <property type="entry name" value="NE1680-like_sf"/>
</dbReference>
<sequence>MGNEMDSVHVYDTWVKGKNGKLHFDVMTTSQEKALTLAKQHLVSIGEPQAVITLKECQFCHSEPLVMFSVEQQRQFREQGGFIITLPV</sequence>
<name>A0ABM8QDA1_9BACT</name>
<gene>
    <name evidence="1" type="ORF">NSPZN2_10223</name>
</gene>